<feature type="binding site" evidence="3">
    <location>
        <position position="53"/>
    </location>
    <ligand>
        <name>a divalent metal cation</name>
        <dbReference type="ChEBI" id="CHEBI:60240"/>
    </ligand>
</feature>
<name>B1HMH0_LYSSC</name>
<dbReference type="HOGENOM" id="CLU_1746178_0_0_9"/>
<dbReference type="EMBL" id="CP000817">
    <property type="protein sequence ID" value="ACA40336.1"/>
    <property type="molecule type" value="Genomic_DNA"/>
</dbReference>
<dbReference type="InterPro" id="IPR034660">
    <property type="entry name" value="DinB/YfiT-like"/>
</dbReference>
<evidence type="ECO:0000256" key="2">
    <source>
        <dbReference type="ARBA" id="ARBA00022723"/>
    </source>
</evidence>
<organism evidence="4 5">
    <name type="scientific">Lysinibacillus sphaericus (strain C3-41)</name>
    <dbReference type="NCBI Taxonomy" id="444177"/>
    <lineage>
        <taxon>Bacteria</taxon>
        <taxon>Bacillati</taxon>
        <taxon>Bacillota</taxon>
        <taxon>Bacilli</taxon>
        <taxon>Bacillales</taxon>
        <taxon>Bacillaceae</taxon>
        <taxon>Lysinibacillus</taxon>
    </lineage>
</organism>
<evidence type="ECO:0000313" key="5">
    <source>
        <dbReference type="Proteomes" id="UP000002164"/>
    </source>
</evidence>
<proteinExistence type="inferred from homology"/>
<dbReference type="KEGG" id="lsp:Bsph_2802"/>
<keyword evidence="2 3" id="KW-0479">Metal-binding</keyword>
<gene>
    <name evidence="4" type="ordered locus">Bsph_2802</name>
</gene>
<reference evidence="4 5" key="1">
    <citation type="journal article" date="2008" name="J. Bacteriol.">
        <title>Complete genome sequence of the mosquitocidal bacterium Bacillus sphaericus C3-41 and comparison with those of closely related Bacillus species.</title>
        <authorList>
            <person name="Hu X."/>
            <person name="Fan W."/>
            <person name="Han B."/>
            <person name="Liu H."/>
            <person name="Zheng D."/>
            <person name="Li Q."/>
            <person name="Dong W."/>
            <person name="Yan J."/>
            <person name="Gao M."/>
            <person name="Berry C."/>
            <person name="Yuan Z."/>
        </authorList>
    </citation>
    <scope>NUCLEOTIDE SEQUENCE [LARGE SCALE GENOMIC DNA]</scope>
    <source>
        <strain evidence="4 5">C3-41</strain>
    </source>
</reference>
<feature type="binding site" evidence="3">
    <location>
        <position position="131"/>
    </location>
    <ligand>
        <name>a divalent metal cation</name>
        <dbReference type="ChEBI" id="CHEBI:60240"/>
    </ligand>
</feature>
<accession>B1HMH0</accession>
<dbReference type="InterPro" id="IPR007837">
    <property type="entry name" value="DinB"/>
</dbReference>
<comment type="similarity">
    <text evidence="1">Belongs to the DinB family.</text>
</comment>
<dbReference type="AlphaFoldDB" id="B1HMH0"/>
<evidence type="ECO:0000313" key="4">
    <source>
        <dbReference type="EMBL" id="ACA40336.1"/>
    </source>
</evidence>
<feature type="binding site" evidence="3">
    <location>
        <position position="135"/>
    </location>
    <ligand>
        <name>a divalent metal cation</name>
        <dbReference type="ChEBI" id="CHEBI:60240"/>
    </ligand>
</feature>
<dbReference type="GO" id="GO:0046872">
    <property type="term" value="F:metal ion binding"/>
    <property type="evidence" value="ECO:0007669"/>
    <property type="project" value="UniProtKB-KW"/>
</dbReference>
<evidence type="ECO:0000256" key="3">
    <source>
        <dbReference type="PIRSR" id="PIRSR607837-1"/>
    </source>
</evidence>
<sequence>MGGMVMYRQADDFLQEWTMAAEGTLKVLQAVTDDKLDQSIVEGHSTLGWLGWHLVGAAGYFSYLAGLKVPMIRQEDPVPTSAVEIVQAYVKVVNGIKEEAAKLSNEDLLEVVNGFKGPIPKGALLRALIDHQTHHRGQMTVLLRQAGLPVPGVMGPTKEMQ</sequence>
<protein>
    <submittedName>
        <fullName evidence="4">Hypothetical yrdA protein</fullName>
    </submittedName>
</protein>
<dbReference type="Gene3D" id="1.20.120.450">
    <property type="entry name" value="dinb family like domain"/>
    <property type="match status" value="1"/>
</dbReference>
<dbReference type="Proteomes" id="UP000002164">
    <property type="component" value="Chromosome"/>
</dbReference>
<dbReference type="EnsemblBacteria" id="ACA40336">
    <property type="protein sequence ID" value="ACA40336"/>
    <property type="gene ID" value="Bsph_2802"/>
</dbReference>
<dbReference type="Pfam" id="PF05163">
    <property type="entry name" value="DinB"/>
    <property type="match status" value="1"/>
</dbReference>
<dbReference type="SUPFAM" id="SSF109854">
    <property type="entry name" value="DinB/YfiT-like putative metalloenzymes"/>
    <property type="match status" value="1"/>
</dbReference>
<evidence type="ECO:0000256" key="1">
    <source>
        <dbReference type="ARBA" id="ARBA00008635"/>
    </source>
</evidence>